<evidence type="ECO:0000256" key="11">
    <source>
        <dbReference type="ARBA" id="ARBA00022840"/>
    </source>
</evidence>
<accession>A0AAV1DYM8</accession>
<dbReference type="Gene3D" id="3.40.50.300">
    <property type="entry name" value="P-loop containing nucleotide triphosphate hydrolases"/>
    <property type="match status" value="1"/>
</dbReference>
<dbReference type="Pfam" id="PF12061">
    <property type="entry name" value="NB-LRR"/>
    <property type="match status" value="1"/>
</dbReference>
<dbReference type="InterPro" id="IPR044974">
    <property type="entry name" value="Disease_R_plants"/>
</dbReference>
<dbReference type="Gene3D" id="1.10.10.10">
    <property type="entry name" value="Winged helix-like DNA-binding domain superfamily/Winged helix DNA-binding domain"/>
    <property type="match status" value="1"/>
</dbReference>
<protein>
    <submittedName>
        <fullName evidence="16">OLC1v1013485C1</fullName>
    </submittedName>
</protein>
<evidence type="ECO:0000256" key="9">
    <source>
        <dbReference type="ARBA" id="ARBA00022741"/>
    </source>
</evidence>
<dbReference type="EMBL" id="OX459124">
    <property type="protein sequence ID" value="CAI9112970.1"/>
    <property type="molecule type" value="Genomic_DNA"/>
</dbReference>
<feature type="domain" description="Late blight resistance protein R1A-like N-terminal" evidence="14">
    <location>
        <begin position="123"/>
        <end position="355"/>
    </location>
</feature>
<evidence type="ECO:0000259" key="14">
    <source>
        <dbReference type="Pfam" id="PF12061"/>
    </source>
</evidence>
<dbReference type="PANTHER" id="PTHR23155">
    <property type="entry name" value="DISEASE RESISTANCE PROTEIN RP"/>
    <property type="match status" value="1"/>
</dbReference>
<evidence type="ECO:0000256" key="1">
    <source>
        <dbReference type="ARBA" id="ARBA00002074"/>
    </source>
</evidence>
<dbReference type="PANTHER" id="PTHR23155:SF1152">
    <property type="entry name" value="AAA+ ATPASE DOMAIN-CONTAINING PROTEIN"/>
    <property type="match status" value="1"/>
</dbReference>
<dbReference type="Pfam" id="PF23559">
    <property type="entry name" value="WHD_DRP"/>
    <property type="match status" value="1"/>
</dbReference>
<comment type="subcellular location">
    <subcellularLocation>
        <location evidence="3">Cytoplasm</location>
    </subcellularLocation>
    <subcellularLocation>
        <location evidence="2">Membrane</location>
        <topology evidence="2">Peripheral membrane protein</topology>
    </subcellularLocation>
</comment>
<feature type="domain" description="NB-ARC" evidence="13">
    <location>
        <begin position="567"/>
        <end position="662"/>
    </location>
</feature>
<dbReference type="InterPro" id="IPR027417">
    <property type="entry name" value="P-loop_NTPase"/>
</dbReference>
<dbReference type="SUPFAM" id="SSF52058">
    <property type="entry name" value="L domain-like"/>
    <property type="match status" value="1"/>
</dbReference>
<keyword evidence="5" id="KW-0963">Cytoplasm</keyword>
<dbReference type="Proteomes" id="UP001161247">
    <property type="component" value="Chromosome 7"/>
</dbReference>
<keyword evidence="17" id="KW-1185">Reference proteome</keyword>
<comment type="function">
    <text evidence="1">Confers resistance to late blight (Phytophthora infestans) races carrying the avirulence gene Avr1. Resistance proteins guard the plant against pathogens that contain an appropriate avirulence protein via an indirect interaction with this avirulence protein. That triggers a defense system including the hypersensitive response, which restricts the pathogen growth.</text>
</comment>
<dbReference type="InterPro" id="IPR038005">
    <property type="entry name" value="RX-like_CC"/>
</dbReference>
<dbReference type="InterPro" id="IPR036388">
    <property type="entry name" value="WH-like_DNA-bd_sf"/>
</dbReference>
<dbReference type="InterPro" id="IPR002182">
    <property type="entry name" value="NB-ARC"/>
</dbReference>
<evidence type="ECO:0000256" key="6">
    <source>
        <dbReference type="ARBA" id="ARBA00022614"/>
    </source>
</evidence>
<dbReference type="Gene3D" id="3.80.10.10">
    <property type="entry name" value="Ribonuclease Inhibitor"/>
    <property type="match status" value="2"/>
</dbReference>
<evidence type="ECO:0000256" key="7">
    <source>
        <dbReference type="ARBA" id="ARBA00022667"/>
    </source>
</evidence>
<keyword evidence="8" id="KW-0677">Repeat</keyword>
<proteinExistence type="inferred from homology"/>
<keyword evidence="12" id="KW-0175">Coiled coil</keyword>
<evidence type="ECO:0000256" key="3">
    <source>
        <dbReference type="ARBA" id="ARBA00004496"/>
    </source>
</evidence>
<keyword evidence="9" id="KW-0547">Nucleotide-binding</keyword>
<dbReference type="AlphaFoldDB" id="A0AAV1DYM8"/>
<dbReference type="InterPro" id="IPR058922">
    <property type="entry name" value="WHD_DRP"/>
</dbReference>
<name>A0AAV1DYM8_OLDCO</name>
<organism evidence="16 17">
    <name type="scientific">Oldenlandia corymbosa var. corymbosa</name>
    <dbReference type="NCBI Taxonomy" id="529605"/>
    <lineage>
        <taxon>Eukaryota</taxon>
        <taxon>Viridiplantae</taxon>
        <taxon>Streptophyta</taxon>
        <taxon>Embryophyta</taxon>
        <taxon>Tracheophyta</taxon>
        <taxon>Spermatophyta</taxon>
        <taxon>Magnoliopsida</taxon>
        <taxon>eudicotyledons</taxon>
        <taxon>Gunneridae</taxon>
        <taxon>Pentapetalae</taxon>
        <taxon>asterids</taxon>
        <taxon>lamiids</taxon>
        <taxon>Gentianales</taxon>
        <taxon>Rubiaceae</taxon>
        <taxon>Rubioideae</taxon>
        <taxon>Spermacoceae</taxon>
        <taxon>Hedyotis-Oldenlandia complex</taxon>
        <taxon>Oldenlandia</taxon>
    </lineage>
</organism>
<dbReference type="InterPro" id="IPR032675">
    <property type="entry name" value="LRR_dom_sf"/>
</dbReference>
<dbReference type="GO" id="GO:0005524">
    <property type="term" value="F:ATP binding"/>
    <property type="evidence" value="ECO:0007669"/>
    <property type="project" value="UniProtKB-KW"/>
</dbReference>
<evidence type="ECO:0000259" key="15">
    <source>
        <dbReference type="Pfam" id="PF23559"/>
    </source>
</evidence>
<evidence type="ECO:0000256" key="8">
    <source>
        <dbReference type="ARBA" id="ARBA00022737"/>
    </source>
</evidence>
<dbReference type="InterPro" id="IPR021929">
    <property type="entry name" value="R1A-like_N"/>
</dbReference>
<dbReference type="InterPro" id="IPR042197">
    <property type="entry name" value="Apaf_helical"/>
</dbReference>
<evidence type="ECO:0000313" key="17">
    <source>
        <dbReference type="Proteomes" id="UP001161247"/>
    </source>
</evidence>
<reference evidence="16" key="1">
    <citation type="submission" date="2023-03" db="EMBL/GenBank/DDBJ databases">
        <authorList>
            <person name="Julca I."/>
        </authorList>
    </citation>
    <scope>NUCLEOTIDE SEQUENCE</scope>
</reference>
<dbReference type="Gene3D" id="1.10.8.430">
    <property type="entry name" value="Helical domain of apoptotic protease-activating factors"/>
    <property type="match status" value="1"/>
</dbReference>
<dbReference type="PRINTS" id="PR00364">
    <property type="entry name" value="DISEASERSIST"/>
</dbReference>
<keyword evidence="6" id="KW-0433">Leucine-rich repeat</keyword>
<dbReference type="SUPFAM" id="SSF52540">
    <property type="entry name" value="P-loop containing nucleoside triphosphate hydrolases"/>
    <property type="match status" value="1"/>
</dbReference>
<dbReference type="GO" id="GO:0016020">
    <property type="term" value="C:membrane"/>
    <property type="evidence" value="ECO:0007669"/>
    <property type="project" value="UniProtKB-SubCell"/>
</dbReference>
<dbReference type="Gene3D" id="1.20.5.4130">
    <property type="match status" value="1"/>
</dbReference>
<sequence>MASTLIDCIHSALHEVDMLIHRTPLHLGNSLIRYKQLKIRLGNLKMVVSSATKLDFNFSPSYLEKTEVIVRKIGSYVPNLEREGKFFFLTFFYKVNEDIKSLHTLTKELYPALLDARRQSSCLTIDKVLDFISLSLENVKSFQDSARIPVDLHDAIKALEEQMTFLKSLVVFVVQTNIEPNNDLLAHVGAVVIEAAFLRFDDGFCQETYGVLGLEKRVAQKMVLEISTLIQKMEPVHPHVGKIYTEALNSSKLTARLLLSPADRGTESDAESLVATQNLLSSLVSILYRKLTQSGRVVDPNRDQLRQLYEGLRSLRKSVTKQLPNKLDQKNIQGDIVSVVCDVAVFICSFQQSHDQEAGLICIVQQSSETIKKILSNLGVGEKDAQVPLCNSRSTTLLAFFDFLIEKLMELTSNNVELTAIQQELDSLRSLLGDIVEQPNVQGELQDLKGRILEVAYRVEDLIDHSLLVGSPPNSLSELSFSIKKDISNIMSEITFTKKPEIQGKKSTASQSQLVKSTSPSMSTKEIVGFHDEATSIINRLKRGSKNLRNGVLLDLLKQVDPGKYSKVTSEANADDVAEQLRRSLKGKRYLIVLDDIWEAKAWQQLQASFPDDSKGSRIIFTSRRHDVAPPEMLDEENHFELRLLNENQSLYLLQSQLFGKNDWPTELDDLRMKIVEMCNGLPLTIILVAGILRSMEPNDWKRVIDSVNRGSLAERCKDTLELSYRHLPEHLKPCLLYFAAFREDQQVLVKRLLALWMAEGFIRKVETKRLSDVAGEYLNDLIGRSLLMVSKVTSTGRVKRCRVHDLLHEFCSQKTKEEQFFHFLEGGYDELVLDLEQIHLDGGIPCEIGELVGLAYLAIGGSVREIPQSIGKLSNLKTFIIIGDLGEDPFLPESFWNLRKLNHLSFALSDGRLYFVMGLRLPCENLENSSDLGELERISGVGIPCDRVERVLNKFPNLRDLKFQLCGLDNHDGDPVVQAVVVPDILTQLESLFVYKDPNVKSKVEFGLPAKLMKLTLGSFELTGRFLSGISKLPHLEYLNLYGTDFEGNTWRMEEEEGQFSKLRILKLRSCFLRSWSGGDDGEDQFGCLEKLVLSDCRSLEEMPACFQSIQTLQLIKSTDCTPTVTDLVKKIEKVQTDYGNTNLKIIVSNEVSWRN</sequence>
<dbReference type="GO" id="GO:0009626">
    <property type="term" value="P:plant-type hypersensitive response"/>
    <property type="evidence" value="ECO:0007669"/>
    <property type="project" value="UniProtKB-KW"/>
</dbReference>
<keyword evidence="7" id="KW-0381">Hypersensitive response</keyword>
<evidence type="ECO:0000313" key="16">
    <source>
        <dbReference type="EMBL" id="CAI9112970.1"/>
    </source>
</evidence>
<evidence type="ECO:0000256" key="2">
    <source>
        <dbReference type="ARBA" id="ARBA00004170"/>
    </source>
</evidence>
<evidence type="ECO:0000259" key="13">
    <source>
        <dbReference type="Pfam" id="PF00931"/>
    </source>
</evidence>
<comment type="similarity">
    <text evidence="4">Belongs to the disease resistance NB-LRR family.</text>
</comment>
<feature type="domain" description="Disease resistance protein winged helix" evidence="15">
    <location>
        <begin position="742"/>
        <end position="811"/>
    </location>
</feature>
<dbReference type="FunFam" id="1.10.10.10:FF:000322">
    <property type="entry name" value="Probable disease resistance protein At1g63360"/>
    <property type="match status" value="1"/>
</dbReference>
<dbReference type="GO" id="GO:0043531">
    <property type="term" value="F:ADP binding"/>
    <property type="evidence" value="ECO:0007669"/>
    <property type="project" value="InterPro"/>
</dbReference>
<evidence type="ECO:0000256" key="4">
    <source>
        <dbReference type="ARBA" id="ARBA00008894"/>
    </source>
</evidence>
<dbReference type="Pfam" id="PF00931">
    <property type="entry name" value="NB-ARC"/>
    <property type="match status" value="1"/>
</dbReference>
<evidence type="ECO:0000256" key="12">
    <source>
        <dbReference type="ARBA" id="ARBA00023054"/>
    </source>
</evidence>
<keyword evidence="10" id="KW-0611">Plant defense</keyword>
<evidence type="ECO:0000256" key="5">
    <source>
        <dbReference type="ARBA" id="ARBA00022490"/>
    </source>
</evidence>
<dbReference type="GO" id="GO:0005737">
    <property type="term" value="C:cytoplasm"/>
    <property type="evidence" value="ECO:0007669"/>
    <property type="project" value="UniProtKB-SubCell"/>
</dbReference>
<evidence type="ECO:0000256" key="10">
    <source>
        <dbReference type="ARBA" id="ARBA00022821"/>
    </source>
</evidence>
<keyword evidence="11" id="KW-0067">ATP-binding</keyword>
<gene>
    <name evidence="16" type="ORF">OLC1_LOCUS20063</name>
</gene>
<dbReference type="CDD" id="cd14798">
    <property type="entry name" value="RX-CC_like"/>
    <property type="match status" value="1"/>
</dbReference>